<evidence type="ECO:0000256" key="5">
    <source>
        <dbReference type="HAMAP-Rule" id="MF_00050"/>
    </source>
</evidence>
<evidence type="ECO:0000256" key="2">
    <source>
        <dbReference type="ARBA" id="ARBA00016956"/>
    </source>
</evidence>
<evidence type="ECO:0000256" key="4">
    <source>
        <dbReference type="ARBA" id="ARBA00022917"/>
    </source>
</evidence>
<keyword evidence="5" id="KW-0963">Cytoplasm</keyword>
<accession>A0A7C3E355</accession>
<dbReference type="FunFam" id="1.10.8.10:FF:000001">
    <property type="entry name" value="Elongation factor Ts"/>
    <property type="match status" value="1"/>
</dbReference>
<dbReference type="NCBIfam" id="TIGR00116">
    <property type="entry name" value="tsf"/>
    <property type="match status" value="1"/>
</dbReference>
<dbReference type="PROSITE" id="PS01126">
    <property type="entry name" value="EF_TS_1"/>
    <property type="match status" value="1"/>
</dbReference>
<evidence type="ECO:0000256" key="1">
    <source>
        <dbReference type="ARBA" id="ARBA00005532"/>
    </source>
</evidence>
<dbReference type="AlphaFoldDB" id="A0A7C3E355"/>
<keyword evidence="4 5" id="KW-0648">Protein biosynthesis</keyword>
<dbReference type="InterPro" id="IPR009060">
    <property type="entry name" value="UBA-like_sf"/>
</dbReference>
<dbReference type="Pfam" id="PF00889">
    <property type="entry name" value="EF_TS"/>
    <property type="match status" value="1"/>
</dbReference>
<reference evidence="7" key="1">
    <citation type="journal article" date="2020" name="mSystems">
        <title>Genome- and Community-Level Interaction Insights into Carbon Utilization and Element Cycling Functions of Hydrothermarchaeota in Hydrothermal Sediment.</title>
        <authorList>
            <person name="Zhou Z."/>
            <person name="Liu Y."/>
            <person name="Xu W."/>
            <person name="Pan J."/>
            <person name="Luo Z.H."/>
            <person name="Li M."/>
        </authorList>
    </citation>
    <scope>NUCLEOTIDE SEQUENCE [LARGE SCALE GENOMIC DNA]</scope>
    <source>
        <strain evidence="7">SpSt-503</strain>
    </source>
</reference>
<feature type="region of interest" description="Involved in Mg(2+) ion dislocation from EF-Tu" evidence="5">
    <location>
        <begin position="79"/>
        <end position="82"/>
    </location>
</feature>
<dbReference type="InterPro" id="IPR036402">
    <property type="entry name" value="EF-Ts_dimer_sf"/>
</dbReference>
<proteinExistence type="inferred from homology"/>
<dbReference type="SUPFAM" id="SSF46934">
    <property type="entry name" value="UBA-like"/>
    <property type="match status" value="1"/>
</dbReference>
<evidence type="ECO:0000313" key="7">
    <source>
        <dbReference type="EMBL" id="HFH30232.1"/>
    </source>
</evidence>
<organism evidence="7">
    <name type="scientific">Gracilinema caldarium</name>
    <dbReference type="NCBI Taxonomy" id="215591"/>
    <lineage>
        <taxon>Bacteria</taxon>
        <taxon>Pseudomonadati</taxon>
        <taxon>Spirochaetota</taxon>
        <taxon>Spirochaetia</taxon>
        <taxon>Spirochaetales</taxon>
        <taxon>Breznakiellaceae</taxon>
        <taxon>Gracilinema</taxon>
    </lineage>
</organism>
<comment type="caution">
    <text evidence="7">The sequence shown here is derived from an EMBL/GenBank/DDBJ whole genome shotgun (WGS) entry which is preliminary data.</text>
</comment>
<dbReference type="PANTHER" id="PTHR11741">
    <property type="entry name" value="ELONGATION FACTOR TS"/>
    <property type="match status" value="1"/>
</dbReference>
<dbReference type="CDD" id="cd14275">
    <property type="entry name" value="UBA_EF-Ts"/>
    <property type="match status" value="1"/>
</dbReference>
<dbReference type="Gene3D" id="1.10.8.10">
    <property type="entry name" value="DNA helicase RuvA subunit, C-terminal domain"/>
    <property type="match status" value="1"/>
</dbReference>
<evidence type="ECO:0000256" key="3">
    <source>
        <dbReference type="ARBA" id="ARBA00022768"/>
    </source>
</evidence>
<evidence type="ECO:0000259" key="6">
    <source>
        <dbReference type="Pfam" id="PF00889"/>
    </source>
</evidence>
<dbReference type="Gene3D" id="3.30.479.20">
    <property type="entry name" value="Elongation factor Ts, dimerisation domain"/>
    <property type="match status" value="2"/>
</dbReference>
<dbReference type="InterPro" id="IPR001816">
    <property type="entry name" value="Transl_elong_EFTs/EF1B"/>
</dbReference>
<comment type="function">
    <text evidence="5">Associates with the EF-Tu.GDP complex and induces the exchange of GDP to GTP. It remains bound to the aminoacyl-tRNA.EF-Tu.GTP complex up to the GTP hydrolysis stage on the ribosome.</text>
</comment>
<comment type="subcellular location">
    <subcellularLocation>
        <location evidence="5">Cytoplasm</location>
    </subcellularLocation>
</comment>
<dbReference type="GO" id="GO:0003746">
    <property type="term" value="F:translation elongation factor activity"/>
    <property type="evidence" value="ECO:0007669"/>
    <property type="project" value="UniProtKB-UniRule"/>
</dbReference>
<dbReference type="InterPro" id="IPR014039">
    <property type="entry name" value="Transl_elong_EFTs/EF1B_dimer"/>
</dbReference>
<feature type="domain" description="Translation elongation factor EFTs/EF1B dimerisation" evidence="6">
    <location>
        <begin position="70"/>
        <end position="282"/>
    </location>
</feature>
<sequence length="282" mass="31000">MEIKASDVKALREKTGAGMMECKNALVACEGDFAKAEKYLKEKGLAAVEKRSDRATNEGKVFIKIANNKAVLVELASETDFVARNPDFIALGNKIAEVALQKGYAEPNDELNGMVTDLATKIRENMGLKRLKVVNAASNEYLTSYIHGDGLIGVVVKLAADKSEALQDERVKAFAFDLALHIAAFNPFALDRSKVDPSHLAEQEEIFRKQMEQDEKMKGKPANVVDNILKGKVNKYLAEICLVDQGFVKDEKLSVAKVVEDLGKQVGAKISIADYVYFRVGQ</sequence>
<gene>
    <name evidence="5" type="primary">tsf</name>
    <name evidence="7" type="ORF">ENS59_12125</name>
</gene>
<dbReference type="Gene3D" id="1.10.286.20">
    <property type="match status" value="1"/>
</dbReference>
<dbReference type="SUPFAM" id="SSF54713">
    <property type="entry name" value="Elongation factor Ts (EF-Ts), dimerisation domain"/>
    <property type="match status" value="2"/>
</dbReference>
<dbReference type="EMBL" id="DSVL01000371">
    <property type="protein sequence ID" value="HFH30232.1"/>
    <property type="molecule type" value="Genomic_DNA"/>
</dbReference>
<protein>
    <recommendedName>
        <fullName evidence="2 5">Elongation factor Ts</fullName>
        <shortName evidence="5">EF-Ts</shortName>
    </recommendedName>
</protein>
<keyword evidence="3 5" id="KW-0251">Elongation factor</keyword>
<name>A0A7C3E355_9SPIR</name>
<dbReference type="GO" id="GO:0005737">
    <property type="term" value="C:cytoplasm"/>
    <property type="evidence" value="ECO:0007669"/>
    <property type="project" value="UniProtKB-SubCell"/>
</dbReference>
<comment type="similarity">
    <text evidence="1 5">Belongs to the EF-Ts family.</text>
</comment>
<dbReference type="InterPro" id="IPR018101">
    <property type="entry name" value="Transl_elong_Ts_CS"/>
</dbReference>
<dbReference type="PANTHER" id="PTHR11741:SF0">
    <property type="entry name" value="ELONGATION FACTOR TS, MITOCHONDRIAL"/>
    <property type="match status" value="1"/>
</dbReference>
<dbReference type="HAMAP" id="MF_00050">
    <property type="entry name" value="EF_Ts"/>
    <property type="match status" value="1"/>
</dbReference>